<name>A0AAD9L3N9_RIDPI</name>
<evidence type="ECO:0000313" key="2">
    <source>
        <dbReference type="Proteomes" id="UP001209878"/>
    </source>
</evidence>
<proteinExistence type="predicted"/>
<protein>
    <submittedName>
        <fullName evidence="1">Uncharacterized protein</fullName>
    </submittedName>
</protein>
<keyword evidence="2" id="KW-1185">Reference proteome</keyword>
<dbReference type="AlphaFoldDB" id="A0AAD9L3N9"/>
<gene>
    <name evidence="1" type="ORF">NP493_359g02027</name>
</gene>
<comment type="caution">
    <text evidence="1">The sequence shown here is derived from an EMBL/GenBank/DDBJ whole genome shotgun (WGS) entry which is preliminary data.</text>
</comment>
<dbReference type="EMBL" id="JAODUO010000360">
    <property type="protein sequence ID" value="KAK2182252.1"/>
    <property type="molecule type" value="Genomic_DNA"/>
</dbReference>
<accession>A0AAD9L3N9</accession>
<dbReference type="Proteomes" id="UP001209878">
    <property type="component" value="Unassembled WGS sequence"/>
</dbReference>
<evidence type="ECO:0000313" key="1">
    <source>
        <dbReference type="EMBL" id="KAK2182252.1"/>
    </source>
</evidence>
<sequence length="759" mass="87161">MDNRGRPDLYGEHRSNTLLAREVRSRLGEDHVLQPGTLYDFSFGQNPNPVDASQRYETTTGQTYSAVLQSRTPRAQMVNPEGEASRHFEMHHPNVDPLPVSTYRESTKVADYRGESSEVRDPIKPKAHNWHEMEVKYQDDPRICHLDTSYNKTYRETLNSLTPPAVYRHINTSKVKLPIERDSDKTNLAKGVHIVYGYAPQTYDSELHFAYQNRNYLNPAVKDTPHLQEIFWRGKNLFNENKQRRTVSSLLKKGDYNNLGSLGQGGGTMNMLDFTRKLHPTTKPCLAVKYSQLLSKHGASLCPGSREGQRPCDREWHERGWDVPPGDLDDCLHTRLPALIDDSLQRVPETYQAAQDLKDKLTNTNIVLGFSDTKDRDDGLSHCDYLWPEVERPVTFAKKHPDNEVIIRDPDKLTGNTTLQEERFINPLEVAKLLPNDSKEKEVGRGFTISDDPSRHLGDRQNSATMHQFQYPPAWSRDYKRHKGPVNKYDHVCESYMPGPNQLTKDSEHKDNFHGTMMGPKACLAKRDTVKKVGQWSFHDNHSAHFCIGHSKPLMHGETNDMFRGVRASNENLPPAGLAYTIPSYKRPYFPFSANTETMAPDSGEVRPFAMGHADSLPVHNASLTTCSYQPIENRWWVECCVLSCDRLTPWQQKVVDCYVLSCDRLTPWRLKLVDCYVLSCDRLTPWQLKVVDCYVLSCDRLTPWRLKLVDCYVLSCDRLTPWQLKVVDCYVLSCDRLTPWQLKVVDCYVLSCDRLTPW</sequence>
<organism evidence="1 2">
    <name type="scientific">Ridgeia piscesae</name>
    <name type="common">Tubeworm</name>
    <dbReference type="NCBI Taxonomy" id="27915"/>
    <lineage>
        <taxon>Eukaryota</taxon>
        <taxon>Metazoa</taxon>
        <taxon>Spiralia</taxon>
        <taxon>Lophotrochozoa</taxon>
        <taxon>Annelida</taxon>
        <taxon>Polychaeta</taxon>
        <taxon>Sedentaria</taxon>
        <taxon>Canalipalpata</taxon>
        <taxon>Sabellida</taxon>
        <taxon>Siboglinidae</taxon>
        <taxon>Ridgeia</taxon>
    </lineage>
</organism>
<reference evidence="1" key="1">
    <citation type="journal article" date="2023" name="Mol. Biol. Evol.">
        <title>Third-Generation Sequencing Reveals the Adaptive Role of the Epigenome in Three Deep-Sea Polychaetes.</title>
        <authorList>
            <person name="Perez M."/>
            <person name="Aroh O."/>
            <person name="Sun Y."/>
            <person name="Lan Y."/>
            <person name="Juniper S.K."/>
            <person name="Young C.R."/>
            <person name="Angers B."/>
            <person name="Qian P.Y."/>
        </authorList>
    </citation>
    <scope>NUCLEOTIDE SEQUENCE</scope>
    <source>
        <strain evidence="1">R07B-5</strain>
    </source>
</reference>